<dbReference type="SUPFAM" id="SSF46894">
    <property type="entry name" value="C-terminal effector domain of the bipartite response regulators"/>
    <property type="match status" value="1"/>
</dbReference>
<organism evidence="7 8">
    <name type="scientific">Aliiruegeria haliotis</name>
    <dbReference type="NCBI Taxonomy" id="1280846"/>
    <lineage>
        <taxon>Bacteria</taxon>
        <taxon>Pseudomonadati</taxon>
        <taxon>Pseudomonadota</taxon>
        <taxon>Alphaproteobacteria</taxon>
        <taxon>Rhodobacterales</taxon>
        <taxon>Roseobacteraceae</taxon>
        <taxon>Aliiruegeria</taxon>
    </lineage>
</organism>
<evidence type="ECO:0000313" key="7">
    <source>
        <dbReference type="EMBL" id="PRY23211.1"/>
    </source>
</evidence>
<dbReference type="PANTHER" id="PTHR44688">
    <property type="entry name" value="DNA-BINDING TRANSCRIPTIONAL ACTIVATOR DEVR_DOSR"/>
    <property type="match status" value="1"/>
</dbReference>
<dbReference type="Pfam" id="PF00072">
    <property type="entry name" value="Response_reg"/>
    <property type="match status" value="1"/>
</dbReference>
<keyword evidence="2" id="KW-0238">DNA-binding</keyword>
<dbReference type="SMART" id="SM00421">
    <property type="entry name" value="HTH_LUXR"/>
    <property type="match status" value="1"/>
</dbReference>
<dbReference type="SUPFAM" id="SSF52172">
    <property type="entry name" value="CheY-like"/>
    <property type="match status" value="1"/>
</dbReference>
<dbReference type="GO" id="GO:0006355">
    <property type="term" value="P:regulation of DNA-templated transcription"/>
    <property type="evidence" value="ECO:0007669"/>
    <property type="project" value="InterPro"/>
</dbReference>
<feature type="modified residue" description="4-aspartylphosphate" evidence="4">
    <location>
        <position position="27"/>
    </location>
</feature>
<dbReference type="InterPro" id="IPR000792">
    <property type="entry name" value="Tscrpt_reg_LuxR_C"/>
</dbReference>
<feature type="domain" description="Response regulatory" evidence="6">
    <location>
        <begin position="1"/>
        <end position="92"/>
    </location>
</feature>
<dbReference type="Proteomes" id="UP000239480">
    <property type="component" value="Unassembled WGS sequence"/>
</dbReference>
<evidence type="ECO:0000256" key="4">
    <source>
        <dbReference type="PROSITE-ProRule" id="PRU00169"/>
    </source>
</evidence>
<dbReference type="Pfam" id="PF00196">
    <property type="entry name" value="GerE"/>
    <property type="match status" value="1"/>
</dbReference>
<keyword evidence="4" id="KW-0597">Phosphoprotein</keyword>
<dbReference type="InterPro" id="IPR016032">
    <property type="entry name" value="Sig_transdc_resp-reg_C-effctor"/>
</dbReference>
<evidence type="ECO:0000256" key="1">
    <source>
        <dbReference type="ARBA" id="ARBA00023015"/>
    </source>
</evidence>
<dbReference type="EMBL" id="PVTD01000005">
    <property type="protein sequence ID" value="PRY23211.1"/>
    <property type="molecule type" value="Genomic_DNA"/>
</dbReference>
<evidence type="ECO:0000256" key="2">
    <source>
        <dbReference type="ARBA" id="ARBA00023125"/>
    </source>
</evidence>
<dbReference type="GO" id="GO:0003677">
    <property type="term" value="F:DNA binding"/>
    <property type="evidence" value="ECO:0007669"/>
    <property type="project" value="UniProtKB-KW"/>
</dbReference>
<dbReference type="InterPro" id="IPR001789">
    <property type="entry name" value="Sig_transdc_resp-reg_receiver"/>
</dbReference>
<comment type="caution">
    <text evidence="7">The sequence shown here is derived from an EMBL/GenBank/DDBJ whole genome shotgun (WGS) entry which is preliminary data.</text>
</comment>
<evidence type="ECO:0000256" key="3">
    <source>
        <dbReference type="ARBA" id="ARBA00023163"/>
    </source>
</evidence>
<sequence>MDVETYGSAQAFLDAYDGSTAGCVVLDYGLPKMSGLDLQDQLNKGGYPLAVIFITGHGGVPESVRAMKAGAVDFLEKPFRQSVLAELIDKALQVAVDKHSRQRVSNDVKARFGRLTERERQIVVHMIANPAEVSSKEVGNSLGISPRTVDHHRARIFEKLEVRTLVEMLNLASKVKLDTRDHTG</sequence>
<dbReference type="GO" id="GO:0000160">
    <property type="term" value="P:phosphorelay signal transduction system"/>
    <property type="evidence" value="ECO:0007669"/>
    <property type="project" value="InterPro"/>
</dbReference>
<dbReference type="InterPro" id="IPR036388">
    <property type="entry name" value="WH-like_DNA-bd_sf"/>
</dbReference>
<dbReference type="InterPro" id="IPR011006">
    <property type="entry name" value="CheY-like_superfamily"/>
</dbReference>
<keyword evidence="8" id="KW-1185">Reference proteome</keyword>
<keyword evidence="3" id="KW-0804">Transcription</keyword>
<dbReference type="SMART" id="SM00448">
    <property type="entry name" value="REC"/>
    <property type="match status" value="1"/>
</dbReference>
<feature type="domain" description="HTH luxR-type" evidence="5">
    <location>
        <begin position="108"/>
        <end position="176"/>
    </location>
</feature>
<evidence type="ECO:0000313" key="8">
    <source>
        <dbReference type="Proteomes" id="UP000239480"/>
    </source>
</evidence>
<dbReference type="Gene3D" id="3.40.50.2300">
    <property type="match status" value="1"/>
</dbReference>
<dbReference type="PROSITE" id="PS50110">
    <property type="entry name" value="RESPONSE_REGULATORY"/>
    <property type="match status" value="1"/>
</dbReference>
<evidence type="ECO:0000259" key="5">
    <source>
        <dbReference type="PROSITE" id="PS50043"/>
    </source>
</evidence>
<dbReference type="PANTHER" id="PTHR44688:SF16">
    <property type="entry name" value="DNA-BINDING TRANSCRIPTIONAL ACTIVATOR DEVR_DOSR"/>
    <property type="match status" value="1"/>
</dbReference>
<name>A0A2T0RPY5_9RHOB</name>
<proteinExistence type="predicted"/>
<evidence type="ECO:0000259" key="6">
    <source>
        <dbReference type="PROSITE" id="PS50110"/>
    </source>
</evidence>
<gene>
    <name evidence="7" type="ORF">CLV78_105266</name>
</gene>
<dbReference type="CDD" id="cd06170">
    <property type="entry name" value="LuxR_C_like"/>
    <property type="match status" value="1"/>
</dbReference>
<dbReference type="Gene3D" id="1.10.10.10">
    <property type="entry name" value="Winged helix-like DNA-binding domain superfamily/Winged helix DNA-binding domain"/>
    <property type="match status" value="1"/>
</dbReference>
<dbReference type="PROSITE" id="PS50043">
    <property type="entry name" value="HTH_LUXR_2"/>
    <property type="match status" value="1"/>
</dbReference>
<dbReference type="AlphaFoldDB" id="A0A2T0RPY5"/>
<keyword evidence="1" id="KW-0805">Transcription regulation</keyword>
<protein>
    <submittedName>
        <fullName evidence="7">LuxR family two component transcriptional regulator</fullName>
    </submittedName>
</protein>
<reference evidence="7 8" key="1">
    <citation type="submission" date="2018-03" db="EMBL/GenBank/DDBJ databases">
        <title>Genomic Encyclopedia of Archaeal and Bacterial Type Strains, Phase II (KMG-II): from individual species to whole genera.</title>
        <authorList>
            <person name="Goeker M."/>
        </authorList>
    </citation>
    <scope>NUCLEOTIDE SEQUENCE [LARGE SCALE GENOMIC DNA]</scope>
    <source>
        <strain evidence="7 8">DSM 29328</strain>
    </source>
</reference>
<accession>A0A2T0RPY5</accession>